<protein>
    <submittedName>
        <fullName evidence="2">Uncharacterized protein</fullName>
    </submittedName>
</protein>
<organism evidence="2 3">
    <name type="scientific">Escherichia coli O25b:H4</name>
    <dbReference type="NCBI Taxonomy" id="941280"/>
    <lineage>
        <taxon>Bacteria</taxon>
        <taxon>Pseudomonadati</taxon>
        <taxon>Pseudomonadota</taxon>
        <taxon>Gammaproteobacteria</taxon>
        <taxon>Enterobacterales</taxon>
        <taxon>Enterobacteriaceae</taxon>
        <taxon>Escherichia</taxon>
    </lineage>
</organism>
<name>A0A192CND5_ECO25</name>
<dbReference type="EMBL" id="CP015085">
    <property type="protein sequence ID" value="ANK06229.1"/>
    <property type="molecule type" value="Genomic_DNA"/>
</dbReference>
<evidence type="ECO:0000313" key="2">
    <source>
        <dbReference type="EMBL" id="ANK07216.1"/>
    </source>
</evidence>
<proteinExistence type="predicted"/>
<reference evidence="2 3" key="1">
    <citation type="submission" date="2016-03" db="EMBL/GenBank/DDBJ databases">
        <title>Genome Sequence and Comparative Pathogenic Determinants of Uropathogenic Escherichia coli O25b:H4, a Clinical Isolate from Saudi Arabia.</title>
        <authorList>
            <person name="Alyamani E.A.J."/>
            <person name="Khiyami M.A."/>
            <person name="Booq R.Y."/>
            <person name="Bahwerth F.S."/>
            <person name="Vaisvil B."/>
            <person name="Schmitt D.P."/>
            <person name="Kapatral V."/>
        </authorList>
    </citation>
    <scope>NUCLEOTIDE SEQUENCE [LARGE SCALE GENOMIC DNA]</scope>
    <source>
        <strain evidence="2 3">O25b:H4</strain>
    </source>
</reference>
<evidence type="ECO:0000313" key="3">
    <source>
        <dbReference type="Proteomes" id="UP000183316"/>
    </source>
</evidence>
<sequence length="288" mass="33201">MQRIIPDKNWWEKERINRKASSICPYASSYRCPRYYQSVVLLSSINVIAGMATRKEKELGEFWERTTFSSLCDEEVPTVTTKEYGGLASVSNFCPEISFRYLHYYADYMCKYVDEIDQDTGRRIAEKDNLENDWKYTWMSVNPKFYLDCDVFESVKNFNEELASDYLKRLHPNIVQQIDRMNNCLDNNDPAGALHAASNILETMAKEITQNPNVANESLGGFFKQFEKMSKLPKNLIDAVKDIYDLRNKLPTAGHGSLNKPELTMVEAITIAAMTKAILEIEYRSKAI</sequence>
<dbReference type="Proteomes" id="UP000183316">
    <property type="component" value="Chromosome"/>
</dbReference>
<accession>A0A192CND5</accession>
<dbReference type="RefSeq" id="WP_032317446.1">
    <property type="nucleotide sequence ID" value="NZ_CP015085.1"/>
</dbReference>
<dbReference type="AlphaFoldDB" id="A0A192CND5"/>
<dbReference type="EMBL" id="CP015088">
    <property type="protein sequence ID" value="ANK07216.1"/>
    <property type="molecule type" value="Genomic_DNA"/>
</dbReference>
<evidence type="ECO:0000313" key="1">
    <source>
        <dbReference type="EMBL" id="ANK06229.1"/>
    </source>
</evidence>
<dbReference type="PATRIC" id="fig|941280.3.peg.4925"/>
<dbReference type="Proteomes" id="UP000183316">
    <property type="component" value="Extrachromosomal Element unnamed2"/>
</dbReference>
<gene>
    <name evidence="1" type="ORF">WLH_04968</name>
    <name evidence="2" type="ORF">WLH_05955</name>
</gene>